<proteinExistence type="predicted"/>
<dbReference type="InterPro" id="IPR010836">
    <property type="entry name" value="SapC"/>
</dbReference>
<dbReference type="Proteomes" id="UP000595197">
    <property type="component" value="Chromosome"/>
</dbReference>
<dbReference type="RefSeq" id="WP_201080593.1">
    <property type="nucleotide sequence ID" value="NZ_CP067420.1"/>
</dbReference>
<reference evidence="1" key="1">
    <citation type="submission" date="2021-02" db="EMBL/GenBank/DDBJ databases">
        <title>Skermanella TT6 skin isolate.</title>
        <authorList>
            <person name="Lee K."/>
            <person name="Ganzorig M."/>
        </authorList>
    </citation>
    <scope>NUCLEOTIDE SEQUENCE</scope>
    <source>
        <strain evidence="1">TT6</strain>
    </source>
</reference>
<sequence>MTDSSAVQHSGSPETVADPASKLPLFYRRPVPLDRNRHGAARLRAPSDLGFAAEANSLPVMIEEFALSARDYPILFTDGPVCMPIVLLGLRDRQNLFLREQDGRPAWRADTYVPAYVRRYPLVLMETGKAGEFTVCIDEAAEFPDGPPVFEAGGELSKAGQEAMEFCRAYQNQIADTRQFAEALKGHDLLDRYTAEIKLNGGEVFNLTGFLAINPGKFDALPDDVYLDFRRKGWIGLIHLQIASSLNWQRLMALASGY</sequence>
<evidence type="ECO:0000313" key="1">
    <source>
        <dbReference type="EMBL" id="QQP92057.1"/>
    </source>
</evidence>
<dbReference type="Pfam" id="PF07277">
    <property type="entry name" value="SapC"/>
    <property type="match status" value="1"/>
</dbReference>
<gene>
    <name evidence="1" type="ORF">IGS68_12995</name>
</gene>
<organism evidence="1 2">
    <name type="scientific">Skermanella cutis</name>
    <dbReference type="NCBI Taxonomy" id="2775420"/>
    <lineage>
        <taxon>Bacteria</taxon>
        <taxon>Pseudomonadati</taxon>
        <taxon>Pseudomonadota</taxon>
        <taxon>Alphaproteobacteria</taxon>
        <taxon>Rhodospirillales</taxon>
        <taxon>Azospirillaceae</taxon>
        <taxon>Skermanella</taxon>
    </lineage>
</organism>
<dbReference type="EMBL" id="CP067420">
    <property type="protein sequence ID" value="QQP92057.1"/>
    <property type="molecule type" value="Genomic_DNA"/>
</dbReference>
<accession>A0ABX7BHU6</accession>
<evidence type="ECO:0000313" key="2">
    <source>
        <dbReference type="Proteomes" id="UP000595197"/>
    </source>
</evidence>
<protein>
    <submittedName>
        <fullName evidence="1">SapC family protein</fullName>
    </submittedName>
</protein>
<keyword evidence="2" id="KW-1185">Reference proteome</keyword>
<name>A0ABX7BHU6_9PROT</name>